<organism evidence="3">
    <name type="scientific">Rhodopseudomonas palustris (strain BisB18)</name>
    <dbReference type="NCBI Taxonomy" id="316056"/>
    <lineage>
        <taxon>Bacteria</taxon>
        <taxon>Pseudomonadati</taxon>
        <taxon>Pseudomonadota</taxon>
        <taxon>Alphaproteobacteria</taxon>
        <taxon>Hyphomicrobiales</taxon>
        <taxon>Nitrobacteraceae</taxon>
        <taxon>Rhodopseudomonas</taxon>
    </lineage>
</organism>
<dbReference type="STRING" id="316056.RPC_0727"/>
<evidence type="ECO:0000256" key="2">
    <source>
        <dbReference type="SAM" id="SignalP"/>
    </source>
</evidence>
<feature type="transmembrane region" description="Helical" evidence="1">
    <location>
        <begin position="271"/>
        <end position="291"/>
    </location>
</feature>
<keyword evidence="2" id="KW-0732">Signal</keyword>
<name>Q21BD8_RHOPB</name>
<dbReference type="AlphaFoldDB" id="Q21BD8"/>
<feature type="chain" id="PRO_5004200029" evidence="2">
    <location>
        <begin position="26"/>
        <end position="295"/>
    </location>
</feature>
<protein>
    <submittedName>
        <fullName evidence="3">Uncharacterized protein</fullName>
    </submittedName>
</protein>
<feature type="transmembrane region" description="Helical" evidence="1">
    <location>
        <begin position="237"/>
        <end position="259"/>
    </location>
</feature>
<proteinExistence type="predicted"/>
<keyword evidence="1" id="KW-0812">Transmembrane</keyword>
<dbReference type="EMBL" id="CP000301">
    <property type="protein sequence ID" value="ABD86298.1"/>
    <property type="molecule type" value="Genomic_DNA"/>
</dbReference>
<keyword evidence="1" id="KW-0472">Membrane</keyword>
<gene>
    <name evidence="3" type="ordered locus">RPC_0727</name>
</gene>
<evidence type="ECO:0000256" key="1">
    <source>
        <dbReference type="SAM" id="Phobius"/>
    </source>
</evidence>
<reference evidence="3" key="1">
    <citation type="submission" date="2006-03" db="EMBL/GenBank/DDBJ databases">
        <title>Complete sequence of Rhodopseudomonas palustris BisB18.</title>
        <authorList>
            <consortium name="US DOE Joint Genome Institute"/>
            <person name="Copeland A."/>
            <person name="Lucas S."/>
            <person name="Lapidus A."/>
            <person name="Barry K."/>
            <person name="Detter J.C."/>
            <person name="Glavina del Rio T."/>
            <person name="Hammon N."/>
            <person name="Israni S."/>
            <person name="Dalin E."/>
            <person name="Tice H."/>
            <person name="Pitluck S."/>
            <person name="Chain P."/>
            <person name="Malfatti S."/>
            <person name="Shin M."/>
            <person name="Vergez L."/>
            <person name="Schmutz J."/>
            <person name="Larimer F."/>
            <person name="Land M."/>
            <person name="Hauser L."/>
            <person name="Pelletier D.A."/>
            <person name="Kyrpides N."/>
            <person name="Anderson I."/>
            <person name="Oda Y."/>
            <person name="Harwood C.S."/>
            <person name="Richardson P."/>
        </authorList>
    </citation>
    <scope>NUCLEOTIDE SEQUENCE [LARGE SCALE GENOMIC DNA]</scope>
    <source>
        <strain evidence="3">BisB18</strain>
    </source>
</reference>
<accession>Q21BD8</accession>
<dbReference type="HOGENOM" id="CLU_942945_0_0_5"/>
<sequence length="295" mass="31876">MHQALAKGALLALCGLVTVGVMSHAAGRVGGYVPAIHKPEPRFPVLVEGVPVSNFAVNPNTCLTTGDKIKMLLGESVVWSEASEGCRHFPRPQDCLTRVAMVDIVSDFIKWPITHCAIHTMVQPVSWGLPSVLHRDHYFDGLANRKAPDPALANENVCPQLPLCVVSSFLEGLVGNFGGPNGGFAGSYASLSGASSFPERLDEIPKGKNPNRQLSERHEKRVLRPVSSPNLRSGTSVLTFLFFLFCFIASSFFCSVYLYRFVEHGAKSRPVGDYFGLISGAAMILAFYLILGSGP</sequence>
<dbReference type="KEGG" id="rpc:RPC_0727"/>
<keyword evidence="1" id="KW-1133">Transmembrane helix</keyword>
<evidence type="ECO:0000313" key="3">
    <source>
        <dbReference type="EMBL" id="ABD86298.1"/>
    </source>
</evidence>
<feature type="signal peptide" evidence="2">
    <location>
        <begin position="1"/>
        <end position="25"/>
    </location>
</feature>